<reference evidence="2 3" key="1">
    <citation type="submission" date="2016-11" db="EMBL/GenBank/DDBJ databases">
        <title>Draft genome of Pseudomonas versuta A4R1.12.</title>
        <authorList>
            <person name="See-Too W.-S."/>
        </authorList>
    </citation>
    <scope>NUCLEOTIDE SEQUENCE [LARGE SCALE GENOMIC DNA]</scope>
    <source>
        <strain evidence="2 3">A4R1.12</strain>
    </source>
</reference>
<name>A0A0M4RFG8_9PSED</name>
<comment type="caution">
    <text evidence="2">The sequence shown here is derived from an EMBL/GenBank/DDBJ whole genome shotgun (WGS) entry which is preliminary data.</text>
</comment>
<dbReference type="Proteomes" id="UP000185990">
    <property type="component" value="Unassembled WGS sequence"/>
</dbReference>
<dbReference type="Pfam" id="PF11462">
    <property type="entry name" value="DUF3203"/>
    <property type="match status" value="1"/>
</dbReference>
<dbReference type="EMBL" id="MPJD01000013">
    <property type="protein sequence ID" value="OKA26092.1"/>
    <property type="molecule type" value="Genomic_DNA"/>
</dbReference>
<dbReference type="EMBL" id="MPJC01000022">
    <property type="protein sequence ID" value="OKA17958.1"/>
    <property type="molecule type" value="Genomic_DNA"/>
</dbReference>
<dbReference type="KEGG" id="ppsy:AOC04_05675"/>
<dbReference type="Gene3D" id="3.40.1170.40">
    <property type="entry name" value="Protein of unknown function DUF3203"/>
    <property type="match status" value="1"/>
</dbReference>
<accession>A0A1Q4KC65</accession>
<dbReference type="RefSeq" id="WP_060691545.1">
    <property type="nucleotide sequence ID" value="NZ_CP012676.1"/>
</dbReference>
<proteinExistence type="predicted"/>
<dbReference type="InterPro" id="IPR021564">
    <property type="entry name" value="DUF3203"/>
</dbReference>
<keyword evidence="4" id="KW-1185">Reference proteome</keyword>
<evidence type="ECO:0000313" key="1">
    <source>
        <dbReference type="EMBL" id="OKA17958.1"/>
    </source>
</evidence>
<evidence type="ECO:0000313" key="3">
    <source>
        <dbReference type="Proteomes" id="UP000185990"/>
    </source>
</evidence>
<sequence>MTITIDADKSCWYESPEGAEHSPAERVEVITDHASRMCMALMNGLRIAITSDEAEALVAAGAKDSRELLRAGGSESII</sequence>
<reference evidence="1 4" key="2">
    <citation type="submission" date="2016-11" db="EMBL/GenBank/DDBJ databases">
        <title>Draft genome of Pseudomonas versuta A4R1.5.</title>
        <authorList>
            <person name="See-Too W.-S."/>
        </authorList>
    </citation>
    <scope>NUCLEOTIDE SEQUENCE [LARGE SCALE GENOMIC DNA]</scope>
    <source>
        <strain evidence="1 4">A4R1.5</strain>
    </source>
</reference>
<evidence type="ECO:0000313" key="2">
    <source>
        <dbReference type="EMBL" id="OKA26092.1"/>
    </source>
</evidence>
<dbReference type="SUPFAM" id="SSF141447">
    <property type="entry name" value="PA2021-like"/>
    <property type="match status" value="1"/>
</dbReference>
<organism evidence="2 3">
    <name type="scientific">Pseudomonas versuta</name>
    <dbReference type="NCBI Taxonomy" id="1788301"/>
    <lineage>
        <taxon>Bacteria</taxon>
        <taxon>Pseudomonadati</taxon>
        <taxon>Pseudomonadota</taxon>
        <taxon>Gammaproteobacteria</taxon>
        <taxon>Pseudomonadales</taxon>
        <taxon>Pseudomonadaceae</taxon>
        <taxon>Pseudomonas</taxon>
    </lineage>
</organism>
<evidence type="ECO:0000313" key="4">
    <source>
        <dbReference type="Proteomes" id="UP000186677"/>
    </source>
</evidence>
<dbReference type="OrthoDB" id="6952657at2"/>
<dbReference type="InterPro" id="IPR038079">
    <property type="entry name" value="PA2021-like_sf"/>
</dbReference>
<dbReference type="Proteomes" id="UP000186677">
    <property type="component" value="Unassembled WGS sequence"/>
</dbReference>
<dbReference type="AlphaFoldDB" id="A0A0M4RFG8"/>
<protein>
    <recommendedName>
        <fullName evidence="5">DUF3203 domain-containing protein</fullName>
    </recommendedName>
</protein>
<gene>
    <name evidence="1" type="ORF">BOH73_21205</name>
    <name evidence="2" type="ORF">BOH74_07130</name>
</gene>
<evidence type="ECO:0008006" key="5">
    <source>
        <dbReference type="Google" id="ProtNLM"/>
    </source>
</evidence>
<accession>A0A0M4RFG8</accession>